<dbReference type="Gene3D" id="1.10.8.350">
    <property type="entry name" value="Bacterial muramidase"/>
    <property type="match status" value="1"/>
</dbReference>
<evidence type="ECO:0000313" key="3">
    <source>
        <dbReference type="EMBL" id="KAA5804124.1"/>
    </source>
</evidence>
<dbReference type="InterPro" id="IPR036365">
    <property type="entry name" value="PGBD-like_sf"/>
</dbReference>
<feature type="domain" description="Peptidoglycan binding-like" evidence="1">
    <location>
        <begin position="333"/>
        <end position="383"/>
    </location>
</feature>
<evidence type="ECO:0000313" key="4">
    <source>
        <dbReference type="Proteomes" id="UP000325122"/>
    </source>
</evidence>
<dbReference type="Pfam" id="PF13406">
    <property type="entry name" value="SLT_2"/>
    <property type="match status" value="1"/>
</dbReference>
<evidence type="ECO:0000259" key="1">
    <source>
        <dbReference type="Pfam" id="PF01471"/>
    </source>
</evidence>
<proteinExistence type="predicted"/>
<feature type="domain" description="Transglycosylase SLT" evidence="2">
    <location>
        <begin position="18"/>
        <end position="310"/>
    </location>
</feature>
<comment type="caution">
    <text evidence="3">The sequence shown here is derived from an EMBL/GenBank/DDBJ whole genome shotgun (WGS) entry which is preliminary data.</text>
</comment>
<dbReference type="InterPro" id="IPR031304">
    <property type="entry name" value="SLT_2"/>
</dbReference>
<sequence>MIALSAPARADMPDPATFPAWREAFAQRLEAEGVRADVRAAMLEGLEPDLRIVERDRTQPEFVRPIWQYLAGAASAERAAGGRRAAERHAGALDQVAARFEVEREILTAIWGLESAYGAIQGDFDVVRSLATLAWEGRRRAFAEAQLIAAARMIERGYATRAELKGSWAGAMGQTQFIPTTYLERAVDVDGDGRRNIWTSEADALGSAANLLVQAGWERGAPVAVRTVLPEDFDYQGWNENTRRPLRAWALDGLRPASGEWAADDLHRTARLILPAGAAGPAFMAFGNFEALMRYNNSTAYGLGVAYLARRLEDGTEPPGGWPENDPPINRTQSRELQEALTALGYDTRGVDGIVGANTRAALKRFQAGAGLTPDGYAGRRAYDAVMAAHAQQGQR</sequence>
<name>A0A5M6ZK56_9PROT</name>
<dbReference type="PANTHER" id="PTHR30163">
    <property type="entry name" value="MEMBRANE-BOUND LYTIC MUREIN TRANSGLYCOSYLASE B"/>
    <property type="match status" value="1"/>
</dbReference>
<evidence type="ECO:0000259" key="2">
    <source>
        <dbReference type="Pfam" id="PF13406"/>
    </source>
</evidence>
<dbReference type="Gene3D" id="1.10.101.10">
    <property type="entry name" value="PGBD-like superfamily/PGBD"/>
    <property type="match status" value="1"/>
</dbReference>
<dbReference type="GO" id="GO:0008933">
    <property type="term" value="F:peptidoglycan lytic transglycosylase activity"/>
    <property type="evidence" value="ECO:0007669"/>
    <property type="project" value="TreeGrafter"/>
</dbReference>
<accession>A0A5M6ZK56</accession>
<dbReference type="Pfam" id="PF01471">
    <property type="entry name" value="PG_binding_1"/>
    <property type="match status" value="1"/>
</dbReference>
<dbReference type="Gene3D" id="1.10.530.10">
    <property type="match status" value="1"/>
</dbReference>
<dbReference type="InterPro" id="IPR011970">
    <property type="entry name" value="MltB_2"/>
</dbReference>
<dbReference type="EMBL" id="VWOJ01000002">
    <property type="protein sequence ID" value="KAA5804124.1"/>
    <property type="molecule type" value="Genomic_DNA"/>
</dbReference>
<dbReference type="AlphaFoldDB" id="A0A5M6ZK56"/>
<dbReference type="GO" id="GO:0009253">
    <property type="term" value="P:peptidoglycan catabolic process"/>
    <property type="evidence" value="ECO:0007669"/>
    <property type="project" value="TreeGrafter"/>
</dbReference>
<dbReference type="InterPro" id="IPR043426">
    <property type="entry name" value="MltB-like"/>
</dbReference>
<protein>
    <submittedName>
        <fullName evidence="3">Lytic murein transglycosylase</fullName>
    </submittedName>
</protein>
<reference evidence="3 4" key="1">
    <citation type="submission" date="2019-09" db="EMBL/GenBank/DDBJ databases">
        <authorList>
            <person name="Kevbrin V."/>
            <person name="Grouzdev D.S."/>
        </authorList>
    </citation>
    <scope>NUCLEOTIDE SEQUENCE [LARGE SCALE GENOMIC DNA]</scope>
    <source>
        <strain evidence="3 4">G-192</strain>
    </source>
</reference>
<keyword evidence="4" id="KW-1185">Reference proteome</keyword>
<dbReference type="NCBIfam" id="TIGR02283">
    <property type="entry name" value="MltB_2"/>
    <property type="match status" value="1"/>
</dbReference>
<dbReference type="PANTHER" id="PTHR30163:SF8">
    <property type="entry name" value="LYTIC MUREIN TRANSGLYCOSYLASE"/>
    <property type="match status" value="1"/>
</dbReference>
<dbReference type="InterPro" id="IPR036366">
    <property type="entry name" value="PGBDSf"/>
</dbReference>
<dbReference type="SUPFAM" id="SSF47090">
    <property type="entry name" value="PGBD-like"/>
    <property type="match status" value="1"/>
</dbReference>
<dbReference type="InterPro" id="IPR002477">
    <property type="entry name" value="Peptidoglycan-bd-like"/>
</dbReference>
<organism evidence="3 4">
    <name type="scientific">Alkalicaulis satelles</name>
    <dbReference type="NCBI Taxonomy" id="2609175"/>
    <lineage>
        <taxon>Bacteria</taxon>
        <taxon>Pseudomonadati</taxon>
        <taxon>Pseudomonadota</taxon>
        <taxon>Alphaproteobacteria</taxon>
        <taxon>Maricaulales</taxon>
        <taxon>Maricaulaceae</taxon>
        <taxon>Alkalicaulis</taxon>
    </lineage>
</organism>
<gene>
    <name evidence="3" type="ORF">F1654_08990</name>
</gene>
<dbReference type="InterPro" id="IPR023346">
    <property type="entry name" value="Lysozyme-like_dom_sf"/>
</dbReference>
<dbReference type="SUPFAM" id="SSF53955">
    <property type="entry name" value="Lysozyme-like"/>
    <property type="match status" value="1"/>
</dbReference>
<dbReference type="Proteomes" id="UP000325122">
    <property type="component" value="Unassembled WGS sequence"/>
</dbReference>